<dbReference type="Proteomes" id="UP000439994">
    <property type="component" value="Unassembled WGS sequence"/>
</dbReference>
<sequence length="150" mass="16990">MKILALLQLPPPVHGASRMNRLSLDVLKEEYPHTKAINIGLANDASDVNSLSISKLLKFIKLLGSVWLYSFKVRPDQIYASISPTGGAFIKDFMFLFVAKLMKIPIKFHIHGNGISNFYNKKVYRKLYNFLLEGETLIVLSPELKKNILV</sequence>
<dbReference type="RefSeq" id="WP_155693987.1">
    <property type="nucleotide sequence ID" value="NZ_WOCD01000001.1"/>
</dbReference>
<protein>
    <recommendedName>
        <fullName evidence="3">Glycosyltransferase</fullName>
    </recommendedName>
</protein>
<dbReference type="OrthoDB" id="9768937at2"/>
<evidence type="ECO:0008006" key="3">
    <source>
        <dbReference type="Google" id="ProtNLM"/>
    </source>
</evidence>
<reference evidence="1 2" key="1">
    <citation type="submission" date="2019-11" db="EMBL/GenBank/DDBJ databases">
        <title>P. haliotis isolates from Z. marina roots.</title>
        <authorList>
            <person name="Cohen M."/>
            <person name="Jospin G."/>
            <person name="Eisen J.A."/>
            <person name="Coil D.A."/>
        </authorList>
    </citation>
    <scope>NUCLEOTIDE SEQUENCE [LARGE SCALE GENOMIC DNA]</scope>
    <source>
        <strain evidence="1 2">UCD-MCMsp1aY</strain>
    </source>
</reference>
<evidence type="ECO:0000313" key="2">
    <source>
        <dbReference type="Proteomes" id="UP000439994"/>
    </source>
</evidence>
<organism evidence="1 2">
    <name type="scientific">Psychrosphaera haliotis</name>
    <dbReference type="NCBI Taxonomy" id="555083"/>
    <lineage>
        <taxon>Bacteria</taxon>
        <taxon>Pseudomonadati</taxon>
        <taxon>Pseudomonadota</taxon>
        <taxon>Gammaproteobacteria</taxon>
        <taxon>Alteromonadales</taxon>
        <taxon>Pseudoalteromonadaceae</taxon>
        <taxon>Psychrosphaera</taxon>
    </lineage>
</organism>
<evidence type="ECO:0000313" key="1">
    <source>
        <dbReference type="EMBL" id="MUH71343.1"/>
    </source>
</evidence>
<keyword evidence="2" id="KW-1185">Reference proteome</keyword>
<comment type="caution">
    <text evidence="1">The sequence shown here is derived from an EMBL/GenBank/DDBJ whole genome shotgun (WGS) entry which is preliminary data.</text>
</comment>
<name>A0A6N8F4Y9_9GAMM</name>
<dbReference type="EMBL" id="WOCD01000001">
    <property type="protein sequence ID" value="MUH71343.1"/>
    <property type="molecule type" value="Genomic_DNA"/>
</dbReference>
<dbReference type="AlphaFoldDB" id="A0A6N8F4Y9"/>
<accession>A0A6N8F4Y9</accession>
<gene>
    <name evidence="1" type="ORF">GNP35_01830</name>
</gene>
<proteinExistence type="predicted"/>